<dbReference type="Proteomes" id="UP001153636">
    <property type="component" value="Chromosome 15"/>
</dbReference>
<organism evidence="1 2">
    <name type="scientific">Psylliodes chrysocephalus</name>
    <dbReference type="NCBI Taxonomy" id="3402493"/>
    <lineage>
        <taxon>Eukaryota</taxon>
        <taxon>Metazoa</taxon>
        <taxon>Ecdysozoa</taxon>
        <taxon>Arthropoda</taxon>
        <taxon>Hexapoda</taxon>
        <taxon>Insecta</taxon>
        <taxon>Pterygota</taxon>
        <taxon>Neoptera</taxon>
        <taxon>Endopterygota</taxon>
        <taxon>Coleoptera</taxon>
        <taxon>Polyphaga</taxon>
        <taxon>Cucujiformia</taxon>
        <taxon>Chrysomeloidea</taxon>
        <taxon>Chrysomelidae</taxon>
        <taxon>Galerucinae</taxon>
        <taxon>Alticini</taxon>
        <taxon>Psylliodes</taxon>
    </lineage>
</organism>
<evidence type="ECO:0000313" key="2">
    <source>
        <dbReference type="Proteomes" id="UP001153636"/>
    </source>
</evidence>
<evidence type="ECO:0000313" key="1">
    <source>
        <dbReference type="EMBL" id="CAH1103770.1"/>
    </source>
</evidence>
<protein>
    <submittedName>
        <fullName evidence="1">Uncharacterized protein</fullName>
    </submittedName>
</protein>
<accession>A0A9P0CQ14</accession>
<dbReference type="EMBL" id="OV651827">
    <property type="protein sequence ID" value="CAH1103770.1"/>
    <property type="molecule type" value="Genomic_DNA"/>
</dbReference>
<sequence length="235" mass="27370">MKQNQTQDDPSRPPSSAKALLAQTNQAVLRKSRGNHRSNHSRNKALFNENQVRTQNEKVFFNILGLKKYRIQYILNKNVTTGEIPIEMRGGDHKNHLYTEVRKSVYDFIGSLKCTEPHYCRSNSSVRKYLPSELTKNKLYKMYQEKYLNRQGAKQGLFKKHFNTEYNLGFGTPRTDICSICLQFQENIKTETDSVKKKDLMIQKRIHTLNAKAFYSILKTKEDGSKTMSFDCQNN</sequence>
<reference evidence="1" key="1">
    <citation type="submission" date="2022-01" db="EMBL/GenBank/DDBJ databases">
        <authorList>
            <person name="King R."/>
        </authorList>
    </citation>
    <scope>NUCLEOTIDE SEQUENCE</scope>
</reference>
<dbReference type="PANTHER" id="PTHR10773:SF19">
    <property type="match status" value="1"/>
</dbReference>
<dbReference type="OrthoDB" id="6734959at2759"/>
<proteinExistence type="predicted"/>
<gene>
    <name evidence="1" type="ORF">PSYICH_LOCUS4884</name>
</gene>
<dbReference type="PANTHER" id="PTHR10773">
    <property type="entry name" value="DNA-DIRECTED RNA POLYMERASES I, II, AND III SUBUNIT RPABC2"/>
    <property type="match status" value="1"/>
</dbReference>
<dbReference type="AlphaFoldDB" id="A0A9P0CQ14"/>
<keyword evidence="2" id="KW-1185">Reference proteome</keyword>
<name>A0A9P0CQ14_9CUCU</name>